<dbReference type="EMBL" id="FNJB01000004">
    <property type="protein sequence ID" value="SDO73583.1"/>
    <property type="molecule type" value="Genomic_DNA"/>
</dbReference>
<organism evidence="2 3">
    <name type="scientific">Actinokineospora alba</name>
    <dbReference type="NCBI Taxonomy" id="504798"/>
    <lineage>
        <taxon>Bacteria</taxon>
        <taxon>Bacillati</taxon>
        <taxon>Actinomycetota</taxon>
        <taxon>Actinomycetes</taxon>
        <taxon>Pseudonocardiales</taxon>
        <taxon>Pseudonocardiaceae</taxon>
        <taxon>Actinokineospora</taxon>
    </lineage>
</organism>
<evidence type="ECO:0000313" key="3">
    <source>
        <dbReference type="Proteomes" id="UP000199651"/>
    </source>
</evidence>
<keyword evidence="3" id="KW-1185">Reference proteome</keyword>
<keyword evidence="1" id="KW-1133">Transmembrane helix</keyword>
<feature type="transmembrane region" description="Helical" evidence="1">
    <location>
        <begin position="7"/>
        <end position="27"/>
    </location>
</feature>
<accession>A0A1H0LZM9</accession>
<feature type="transmembrane region" description="Helical" evidence="1">
    <location>
        <begin position="69"/>
        <end position="92"/>
    </location>
</feature>
<evidence type="ECO:0000256" key="1">
    <source>
        <dbReference type="SAM" id="Phobius"/>
    </source>
</evidence>
<feature type="transmembrane region" description="Helical" evidence="1">
    <location>
        <begin position="163"/>
        <end position="184"/>
    </location>
</feature>
<dbReference type="AlphaFoldDB" id="A0A1H0LZM9"/>
<keyword evidence="1" id="KW-0472">Membrane</keyword>
<keyword evidence="1" id="KW-0812">Transmembrane</keyword>
<reference evidence="3" key="1">
    <citation type="submission" date="2016-10" db="EMBL/GenBank/DDBJ databases">
        <authorList>
            <person name="Varghese N."/>
            <person name="Submissions S."/>
        </authorList>
    </citation>
    <scope>NUCLEOTIDE SEQUENCE [LARGE SCALE GENOMIC DNA]</scope>
    <source>
        <strain evidence="3">IBRC-M 10655</strain>
    </source>
</reference>
<evidence type="ECO:0000313" key="2">
    <source>
        <dbReference type="EMBL" id="SDO73583.1"/>
    </source>
</evidence>
<feature type="transmembrane region" description="Helical" evidence="1">
    <location>
        <begin position="112"/>
        <end position="131"/>
    </location>
</feature>
<dbReference type="RefSeq" id="WP_091373855.1">
    <property type="nucleotide sequence ID" value="NZ_FNDV01000005.1"/>
</dbReference>
<proteinExistence type="predicted"/>
<dbReference type="Proteomes" id="UP000199651">
    <property type="component" value="Unassembled WGS sequence"/>
</dbReference>
<dbReference type="OrthoDB" id="3371801at2"/>
<feature type="transmembrane region" description="Helical" evidence="1">
    <location>
        <begin position="138"/>
        <end position="157"/>
    </location>
</feature>
<gene>
    <name evidence="2" type="ORF">SAMN05192558_104352</name>
</gene>
<protein>
    <submittedName>
        <fullName evidence="2">Uncharacterized protein</fullName>
    </submittedName>
</protein>
<sequence length="188" mass="19402">MLSTQSFRFSAVCGVLAGLLIAIPGLYDGLAGETALTSFLLGLSPAFAIPLAVALHLRQSHVQGGFGAVAYGVNMVGLGLFAGAVFTLNMAFYFLDDATVAMLRQGPTNTALLLAGAVFAVGSVLFSVSLVRAKVFPTVPAWGYMSVVLLPVAARLPESPATGAVHTVVGATMVWLGIALWTSLSRES</sequence>
<feature type="transmembrane region" description="Helical" evidence="1">
    <location>
        <begin position="39"/>
        <end position="57"/>
    </location>
</feature>
<dbReference type="STRING" id="504798.SAMN05421871_105108"/>
<name>A0A1H0LZM9_9PSEU</name>